<dbReference type="EMBL" id="BIFR01000001">
    <property type="protein sequence ID" value="GCE10501.1"/>
    <property type="molecule type" value="Genomic_DNA"/>
</dbReference>
<evidence type="ECO:0000256" key="7">
    <source>
        <dbReference type="SAM" id="Phobius"/>
    </source>
</evidence>
<accession>A0A401ZUE5</accession>
<feature type="transmembrane region" description="Helical" evidence="7">
    <location>
        <begin position="230"/>
        <end position="248"/>
    </location>
</feature>
<feature type="transmembrane region" description="Helical" evidence="7">
    <location>
        <begin position="950"/>
        <end position="968"/>
    </location>
</feature>
<comment type="caution">
    <text evidence="9">The sequence shown here is derived from an EMBL/GenBank/DDBJ whole genome shotgun (WGS) entry which is preliminary data.</text>
</comment>
<organism evidence="9 10">
    <name type="scientific">Tengunoibacter tsumagoiensis</name>
    <dbReference type="NCBI Taxonomy" id="2014871"/>
    <lineage>
        <taxon>Bacteria</taxon>
        <taxon>Bacillati</taxon>
        <taxon>Chloroflexota</taxon>
        <taxon>Ktedonobacteria</taxon>
        <taxon>Ktedonobacterales</taxon>
        <taxon>Dictyobacteraceae</taxon>
        <taxon>Tengunoibacter</taxon>
    </lineage>
</organism>
<keyword evidence="10" id="KW-1185">Reference proteome</keyword>
<name>A0A401ZUE5_9CHLR</name>
<feature type="transmembrane region" description="Helical" evidence="7">
    <location>
        <begin position="821"/>
        <end position="842"/>
    </location>
</feature>
<comment type="subcellular location">
    <subcellularLocation>
        <location evidence="1">Cell membrane</location>
        <topology evidence="1">Multi-pass membrane protein</topology>
    </subcellularLocation>
</comment>
<feature type="domain" description="O-antigen ligase-related" evidence="8">
    <location>
        <begin position="260"/>
        <end position="389"/>
    </location>
</feature>
<feature type="transmembrane region" description="Helical" evidence="7">
    <location>
        <begin position="418"/>
        <end position="436"/>
    </location>
</feature>
<evidence type="ECO:0000313" key="9">
    <source>
        <dbReference type="EMBL" id="GCE10501.1"/>
    </source>
</evidence>
<keyword evidence="5 7" id="KW-0472">Membrane</keyword>
<feature type="transmembrane region" description="Helical" evidence="7">
    <location>
        <begin position="255"/>
        <end position="270"/>
    </location>
</feature>
<evidence type="ECO:0000256" key="3">
    <source>
        <dbReference type="ARBA" id="ARBA00022692"/>
    </source>
</evidence>
<keyword evidence="2" id="KW-1003">Cell membrane</keyword>
<keyword evidence="4 7" id="KW-1133">Transmembrane helix</keyword>
<dbReference type="Proteomes" id="UP000287352">
    <property type="component" value="Unassembled WGS sequence"/>
</dbReference>
<dbReference type="OrthoDB" id="141052at2"/>
<feature type="transmembrane region" description="Helical" evidence="7">
    <location>
        <begin position="89"/>
        <end position="107"/>
    </location>
</feature>
<feature type="transmembrane region" description="Helical" evidence="7">
    <location>
        <begin position="24"/>
        <end position="43"/>
    </location>
</feature>
<feature type="transmembrane region" description="Helical" evidence="7">
    <location>
        <begin position="648"/>
        <end position="670"/>
    </location>
</feature>
<dbReference type="PANTHER" id="PTHR30250:SF11">
    <property type="entry name" value="O-ANTIGEN TRANSPORTER-RELATED"/>
    <property type="match status" value="1"/>
</dbReference>
<dbReference type="PANTHER" id="PTHR30250">
    <property type="entry name" value="PST FAMILY PREDICTED COLANIC ACID TRANSPORTER"/>
    <property type="match status" value="1"/>
</dbReference>
<feature type="transmembrane region" description="Helical" evidence="7">
    <location>
        <begin position="298"/>
        <end position="315"/>
    </location>
</feature>
<dbReference type="AlphaFoldDB" id="A0A401ZUE5"/>
<evidence type="ECO:0000256" key="1">
    <source>
        <dbReference type="ARBA" id="ARBA00004651"/>
    </source>
</evidence>
<feature type="transmembrane region" description="Helical" evidence="7">
    <location>
        <begin position="737"/>
        <end position="757"/>
    </location>
</feature>
<feature type="transmembrane region" description="Helical" evidence="7">
    <location>
        <begin position="151"/>
        <end position="168"/>
    </location>
</feature>
<feature type="transmembrane region" description="Helical" evidence="7">
    <location>
        <begin position="980"/>
        <end position="998"/>
    </location>
</feature>
<feature type="transmembrane region" description="Helical" evidence="7">
    <location>
        <begin position="175"/>
        <end position="197"/>
    </location>
</feature>
<proteinExistence type="predicted"/>
<feature type="transmembrane region" description="Helical" evidence="7">
    <location>
        <begin position="119"/>
        <end position="139"/>
    </location>
</feature>
<evidence type="ECO:0000256" key="5">
    <source>
        <dbReference type="ARBA" id="ARBA00023136"/>
    </source>
</evidence>
<feature type="transmembrane region" description="Helical" evidence="7">
    <location>
        <begin position="276"/>
        <end position="291"/>
    </location>
</feature>
<evidence type="ECO:0000256" key="6">
    <source>
        <dbReference type="SAM" id="MobiDB-lite"/>
    </source>
</evidence>
<feature type="transmembrane region" description="Helical" evidence="7">
    <location>
        <begin position="709"/>
        <end position="731"/>
    </location>
</feature>
<feature type="transmembrane region" description="Helical" evidence="7">
    <location>
        <begin position="389"/>
        <end position="406"/>
    </location>
</feature>
<dbReference type="GO" id="GO:0005886">
    <property type="term" value="C:plasma membrane"/>
    <property type="evidence" value="ECO:0007669"/>
    <property type="project" value="UniProtKB-SubCell"/>
</dbReference>
<feature type="transmembrane region" description="Helical" evidence="7">
    <location>
        <begin position="50"/>
        <end position="83"/>
    </location>
</feature>
<protein>
    <recommendedName>
        <fullName evidence="8">O-antigen ligase-related domain-containing protein</fullName>
    </recommendedName>
</protein>
<feature type="transmembrane region" description="Helical" evidence="7">
    <location>
        <begin position="925"/>
        <end position="944"/>
    </location>
</feature>
<feature type="transmembrane region" description="Helical" evidence="7">
    <location>
        <begin position="575"/>
        <end position="596"/>
    </location>
</feature>
<feature type="transmembrane region" description="Helical" evidence="7">
    <location>
        <begin position="448"/>
        <end position="471"/>
    </location>
</feature>
<evidence type="ECO:0000259" key="8">
    <source>
        <dbReference type="Pfam" id="PF04932"/>
    </source>
</evidence>
<dbReference type="InterPro" id="IPR002797">
    <property type="entry name" value="Polysacc_synth"/>
</dbReference>
<feature type="transmembrane region" description="Helical" evidence="7">
    <location>
        <begin position="608"/>
        <end position="627"/>
    </location>
</feature>
<evidence type="ECO:0000256" key="2">
    <source>
        <dbReference type="ARBA" id="ARBA00022475"/>
    </source>
</evidence>
<dbReference type="InterPro" id="IPR050833">
    <property type="entry name" value="Poly_Biosynth_Transport"/>
</dbReference>
<reference evidence="10" key="1">
    <citation type="submission" date="2018-12" db="EMBL/GenBank/DDBJ databases">
        <title>Tengunoibacter tsumagoiensis gen. nov., sp. nov., Dictyobacter kobayashii sp. nov., D. alpinus sp. nov., and D. joshuensis sp. nov. and description of Dictyobacteraceae fam. nov. within the order Ktedonobacterales isolated from Tengu-no-mugimeshi.</title>
        <authorList>
            <person name="Wang C.M."/>
            <person name="Zheng Y."/>
            <person name="Sakai Y."/>
            <person name="Toyoda A."/>
            <person name="Minakuchi Y."/>
            <person name="Abe K."/>
            <person name="Yokota A."/>
            <person name="Yabe S."/>
        </authorList>
    </citation>
    <scope>NUCLEOTIDE SEQUENCE [LARGE SCALE GENOMIC DNA]</scope>
    <source>
        <strain evidence="10">Uno3</strain>
    </source>
</reference>
<dbReference type="Pfam" id="PF01943">
    <property type="entry name" value="Polysacc_synt"/>
    <property type="match status" value="1"/>
</dbReference>
<sequence length="1065" mass="117609">MRSTFSLFASPIVPVQTLAQKQRVLLAVGCSLLLLLCIGCTYAPSPWMMVALVGALGCSIGAVLRPDFALWLLMFCASFPALVLPFPGYHLHLVEPAVLLCLVVAIIRHPSGRLTIAHLLAAIFLLLAGLSFVHVPAFASADALYAPDKRLIALILIFIVFVCGTFLVRSFKRTTGFLCMLLCANLPLYTVGLFQALGIRLPAFLEFAGALNPQQTQGRLWGPFPWSVNFGMYLVNLFAVALSCWLLGKRRSERWSGLFFVLITFLEMIGTGTKSIVIAAILLLIVAMLIVRSYRSLLFILALGSGVGGLFWQRIGPLFLHDESSNANRLRMWSEVLQLIQSHPWLGIGLQQFHVYYAQLIVGQIDQLGPQGIHPHEQYLEWALESGPLLSLIGILLLLSILCLCGRAYPRATSWQKPLLLAALLACLGNLLVGLFDAPLDQLEGPVVLFLLAGIALGSIHQFPVPLTVLMQQHIAPRLRMPARKAMSGAKKSNRESICIKPDGTWKVLRPATPGTDLRSSDQKQPPMSLSAFSQPSDDSLMRTKSSSGQSSSHGMNNEQPPTINRTGRAILLQLVSWGTPLPLIFFMTALLTRYLGPIQYGEYSLTFPFLTGFAVLTGTGMDDLLLRQLSHQPRAQWSNLLSYAAGTRCLTVGLSTIIALLLCWLLPLGNEQRTLLLLGSTTLLFSFSFNGLRIVYTHGFRAEQRIVWLCLLEAGNRLLTASLVALILLWHLSLVWSYALLIYSDLPAFVLLVLLATRRFHIIPRFSLRYCSIHYWSAAALTGRELLRLGASQSDLLLLSFLVGPANVGLYALASRIIDPLIMIALTYANGFMPLLCHTFVTNRTAFSHLYIQIVRILALLIIPLAVLISFKANLIVSVLGGVHFSATIPVIQLLIWTMILTFFTTLHEKACLAAHLERSTPWITLQATLSNLLLNLCLIPLWQISGAGWAALLSEGISYLFFLLLLRREIAVLDLHRVLCGIGLANLPACALLLYLPELSFYLAIPLALGLTLSCYLVARLLTPGDLMMMRLLLTNRESATIYKAEQTRHTQTDQSLVLPQYR</sequence>
<feature type="compositionally biased region" description="Polar residues" evidence="6">
    <location>
        <begin position="554"/>
        <end position="563"/>
    </location>
</feature>
<gene>
    <name evidence="9" type="ORF">KTT_03600</name>
</gene>
<evidence type="ECO:0000256" key="4">
    <source>
        <dbReference type="ARBA" id="ARBA00022989"/>
    </source>
</evidence>
<feature type="transmembrane region" description="Helical" evidence="7">
    <location>
        <begin position="676"/>
        <end position="697"/>
    </location>
</feature>
<feature type="transmembrane region" description="Helical" evidence="7">
    <location>
        <begin position="797"/>
        <end position="815"/>
    </location>
</feature>
<dbReference type="InterPro" id="IPR007016">
    <property type="entry name" value="O-antigen_ligase-rel_domated"/>
</dbReference>
<feature type="transmembrane region" description="Helical" evidence="7">
    <location>
        <begin position="854"/>
        <end position="872"/>
    </location>
</feature>
<keyword evidence="3 7" id="KW-0812">Transmembrane</keyword>
<dbReference type="RefSeq" id="WP_126578097.1">
    <property type="nucleotide sequence ID" value="NZ_BIFR01000001.1"/>
</dbReference>
<feature type="compositionally biased region" description="Polar residues" evidence="6">
    <location>
        <begin position="523"/>
        <end position="538"/>
    </location>
</feature>
<feature type="transmembrane region" description="Helical" evidence="7">
    <location>
        <begin position="1004"/>
        <end position="1024"/>
    </location>
</feature>
<evidence type="ECO:0000313" key="10">
    <source>
        <dbReference type="Proteomes" id="UP000287352"/>
    </source>
</evidence>
<dbReference type="Pfam" id="PF04932">
    <property type="entry name" value="Wzy_C"/>
    <property type="match status" value="1"/>
</dbReference>
<feature type="region of interest" description="Disordered" evidence="6">
    <location>
        <begin position="506"/>
        <end position="563"/>
    </location>
</feature>
<feature type="transmembrane region" description="Helical" evidence="7">
    <location>
        <begin position="884"/>
        <end position="905"/>
    </location>
</feature>